<feature type="region of interest" description="Disordered" evidence="1">
    <location>
        <begin position="1"/>
        <end position="87"/>
    </location>
</feature>
<sequence>MADPPAGLPEPLPTNTQETANSFTAEDFQPRLTGITPLIPNKEREVASVLRPRKARAGLPPWRNLSSAGTNRRRTTGHPDQIMGRSR</sequence>
<name>A0A4S3J463_9EURO</name>
<feature type="compositionally biased region" description="Pro residues" evidence="1">
    <location>
        <begin position="1"/>
        <end position="12"/>
    </location>
</feature>
<feature type="compositionally biased region" description="Polar residues" evidence="1">
    <location>
        <begin position="13"/>
        <end position="24"/>
    </location>
</feature>
<organism evidence="2 3">
    <name type="scientific">Aspergillus tanneri</name>
    <dbReference type="NCBI Taxonomy" id="1220188"/>
    <lineage>
        <taxon>Eukaryota</taxon>
        <taxon>Fungi</taxon>
        <taxon>Dikarya</taxon>
        <taxon>Ascomycota</taxon>
        <taxon>Pezizomycotina</taxon>
        <taxon>Eurotiomycetes</taxon>
        <taxon>Eurotiomycetidae</taxon>
        <taxon>Eurotiales</taxon>
        <taxon>Aspergillaceae</taxon>
        <taxon>Aspergillus</taxon>
        <taxon>Aspergillus subgen. Circumdati</taxon>
    </lineage>
</organism>
<keyword evidence="3" id="KW-1185">Reference proteome</keyword>
<proteinExistence type="predicted"/>
<protein>
    <submittedName>
        <fullName evidence="2">Uncharacterized protein</fullName>
    </submittedName>
</protein>
<gene>
    <name evidence="2" type="ORF">EYZ11_011734</name>
</gene>
<reference evidence="2 3" key="1">
    <citation type="submission" date="2019-03" db="EMBL/GenBank/DDBJ databases">
        <title>The genome sequence of a newly discovered highly antifungal drug resistant Aspergillus species, Aspergillus tanneri NIH 1004.</title>
        <authorList>
            <person name="Mounaud S."/>
            <person name="Singh I."/>
            <person name="Joardar V."/>
            <person name="Pakala S."/>
            <person name="Pakala S."/>
            <person name="Venepally P."/>
            <person name="Hoover J."/>
            <person name="Nierman W."/>
            <person name="Chung J."/>
            <person name="Losada L."/>
        </authorList>
    </citation>
    <scope>NUCLEOTIDE SEQUENCE [LARGE SCALE GENOMIC DNA]</scope>
    <source>
        <strain evidence="2 3">NIH1004</strain>
    </source>
</reference>
<evidence type="ECO:0000313" key="3">
    <source>
        <dbReference type="Proteomes" id="UP000308092"/>
    </source>
</evidence>
<accession>A0A4S3J463</accession>
<evidence type="ECO:0000313" key="2">
    <source>
        <dbReference type="EMBL" id="THC88817.1"/>
    </source>
</evidence>
<dbReference type="VEuPathDB" id="FungiDB:EYZ11_011734"/>
<comment type="caution">
    <text evidence="2">The sequence shown here is derived from an EMBL/GenBank/DDBJ whole genome shotgun (WGS) entry which is preliminary data.</text>
</comment>
<dbReference type="EMBL" id="SOSA01000762">
    <property type="protein sequence ID" value="THC88817.1"/>
    <property type="molecule type" value="Genomic_DNA"/>
</dbReference>
<dbReference type="Proteomes" id="UP000308092">
    <property type="component" value="Unassembled WGS sequence"/>
</dbReference>
<dbReference type="AlphaFoldDB" id="A0A4S3J463"/>
<evidence type="ECO:0000256" key="1">
    <source>
        <dbReference type="SAM" id="MobiDB-lite"/>
    </source>
</evidence>